<organism evidence="2 3">
    <name type="scientific">Actinoallomurus acaciae</name>
    <dbReference type="NCBI Taxonomy" id="502577"/>
    <lineage>
        <taxon>Bacteria</taxon>
        <taxon>Bacillati</taxon>
        <taxon>Actinomycetota</taxon>
        <taxon>Actinomycetes</taxon>
        <taxon>Streptosporangiales</taxon>
        <taxon>Thermomonosporaceae</taxon>
        <taxon>Actinoallomurus</taxon>
    </lineage>
</organism>
<dbReference type="Pfam" id="PF23709">
    <property type="entry name" value="MftA"/>
    <property type="match status" value="1"/>
</dbReference>
<dbReference type="RefSeq" id="WP_378210376.1">
    <property type="nucleotide sequence ID" value="NZ_JBHLZP010000390.1"/>
</dbReference>
<reference evidence="2 3" key="1">
    <citation type="submission" date="2024-09" db="EMBL/GenBank/DDBJ databases">
        <authorList>
            <person name="Sun Q."/>
            <person name="Mori K."/>
        </authorList>
    </citation>
    <scope>NUCLEOTIDE SEQUENCE [LARGE SCALE GENOMIC DNA]</scope>
    <source>
        <strain evidence="2 3">TBRC 0563</strain>
    </source>
</reference>
<feature type="region of interest" description="Disordered" evidence="1">
    <location>
        <begin position="1"/>
        <end position="25"/>
    </location>
</feature>
<comment type="caution">
    <text evidence="2">The sequence shown here is derived from an EMBL/GenBank/DDBJ whole genome shotgun (WGS) entry which is preliminary data.</text>
</comment>
<dbReference type="Proteomes" id="UP001589627">
    <property type="component" value="Unassembled WGS sequence"/>
</dbReference>
<proteinExistence type="predicted"/>
<name>A0ABV5YR39_9ACTN</name>
<dbReference type="InterPro" id="IPR023988">
    <property type="entry name" value="MftA"/>
</dbReference>
<sequence length="44" mass="4492">MNEVHPSEAAGNLADGPVQDSADELAAADSLIEEVSIDGMCGVY</sequence>
<gene>
    <name evidence="2" type="primary">mftA</name>
    <name evidence="2" type="ORF">ACFFNX_35670</name>
</gene>
<evidence type="ECO:0000313" key="3">
    <source>
        <dbReference type="Proteomes" id="UP001589627"/>
    </source>
</evidence>
<keyword evidence="3" id="KW-1185">Reference proteome</keyword>
<evidence type="ECO:0000313" key="2">
    <source>
        <dbReference type="EMBL" id="MFB9837525.1"/>
    </source>
</evidence>
<protein>
    <submittedName>
        <fullName evidence="2">Mycofactocin MftA</fullName>
    </submittedName>
</protein>
<evidence type="ECO:0000256" key="1">
    <source>
        <dbReference type="SAM" id="MobiDB-lite"/>
    </source>
</evidence>
<dbReference type="NCBIfam" id="TIGR03969">
    <property type="entry name" value="mycofactocin"/>
    <property type="match status" value="1"/>
</dbReference>
<dbReference type="EMBL" id="JBHLZP010000390">
    <property type="protein sequence ID" value="MFB9837525.1"/>
    <property type="molecule type" value="Genomic_DNA"/>
</dbReference>
<accession>A0ABV5YR39</accession>